<dbReference type="OrthoDB" id="5219615at2759"/>
<dbReference type="AlphaFoldDB" id="A0A2T3A8R1"/>
<evidence type="ECO:0000256" key="1">
    <source>
        <dbReference type="SAM" id="SignalP"/>
    </source>
</evidence>
<name>A0A2T3A8R1_9PEZI</name>
<evidence type="ECO:0000313" key="3">
    <source>
        <dbReference type="Proteomes" id="UP000241462"/>
    </source>
</evidence>
<gene>
    <name evidence="2" type="ORF">BD289DRAFT_482501</name>
</gene>
<dbReference type="EMBL" id="KZ678437">
    <property type="protein sequence ID" value="PSR85802.1"/>
    <property type="molecule type" value="Genomic_DNA"/>
</dbReference>
<dbReference type="Proteomes" id="UP000241462">
    <property type="component" value="Unassembled WGS sequence"/>
</dbReference>
<keyword evidence="1" id="KW-0732">Signal</keyword>
<proteinExistence type="predicted"/>
<feature type="signal peptide" evidence="1">
    <location>
        <begin position="1"/>
        <end position="23"/>
    </location>
</feature>
<reference evidence="2 3" key="1">
    <citation type="journal article" date="2018" name="Mycol. Prog.">
        <title>Coniella lustricola, a new species from submerged detritus.</title>
        <authorList>
            <person name="Raudabaugh D.B."/>
            <person name="Iturriaga T."/>
            <person name="Carver A."/>
            <person name="Mondo S."/>
            <person name="Pangilinan J."/>
            <person name="Lipzen A."/>
            <person name="He G."/>
            <person name="Amirebrahimi M."/>
            <person name="Grigoriev I.V."/>
            <person name="Miller A.N."/>
        </authorList>
    </citation>
    <scope>NUCLEOTIDE SEQUENCE [LARGE SCALE GENOMIC DNA]</scope>
    <source>
        <strain evidence="2 3">B22-T-1</strain>
    </source>
</reference>
<dbReference type="InParanoid" id="A0A2T3A8R1"/>
<keyword evidence="3" id="KW-1185">Reference proteome</keyword>
<feature type="chain" id="PRO_5015430438" evidence="1">
    <location>
        <begin position="24"/>
        <end position="169"/>
    </location>
</feature>
<sequence length="169" mass="18239">MKSSPATTILAIFSLAFTTAANAGVESTQTRAQQLAQQLANGETVQDVTVRTAEADSQYDERYLVSPGAPFLCQNGDPLHNASRWEYFEECLDVNTCEVEFGGYSVAGNWCGQPHDSSNECCVESLCAAPYDSTLYSCVDIDKWPYCGGIVGGPDLCPGPDNVRCCKEI</sequence>
<organism evidence="2 3">
    <name type="scientific">Coniella lustricola</name>
    <dbReference type="NCBI Taxonomy" id="2025994"/>
    <lineage>
        <taxon>Eukaryota</taxon>
        <taxon>Fungi</taxon>
        <taxon>Dikarya</taxon>
        <taxon>Ascomycota</taxon>
        <taxon>Pezizomycotina</taxon>
        <taxon>Sordariomycetes</taxon>
        <taxon>Sordariomycetidae</taxon>
        <taxon>Diaporthales</taxon>
        <taxon>Schizoparmaceae</taxon>
        <taxon>Coniella</taxon>
    </lineage>
</organism>
<accession>A0A2T3A8R1</accession>
<evidence type="ECO:0000313" key="2">
    <source>
        <dbReference type="EMBL" id="PSR85802.1"/>
    </source>
</evidence>
<protein>
    <submittedName>
        <fullName evidence="2">Uncharacterized protein</fullName>
    </submittedName>
</protein>